<sequence length="78" mass="8216">MMAKADTNDDDDFISLAEFATLNATMVGETAIGPPTRTSGCQAVRVFNANNGTISAAELVRVLCSLGKSTFVVHLSHD</sequence>
<reference evidence="1" key="1">
    <citation type="journal article" date="2018" name="Nat. Genet.">
        <title>Extensive intraspecific gene order and gene structural variations between Mo17 and other maize genomes.</title>
        <authorList>
            <person name="Sun S."/>
            <person name="Zhou Y."/>
            <person name="Chen J."/>
            <person name="Shi J."/>
            <person name="Zhao H."/>
            <person name="Zhao H."/>
            <person name="Song W."/>
            <person name="Zhang M."/>
            <person name="Cui Y."/>
            <person name="Dong X."/>
            <person name="Liu H."/>
            <person name="Ma X."/>
            <person name="Jiao Y."/>
            <person name="Wang B."/>
            <person name="Wei X."/>
            <person name="Stein J.C."/>
            <person name="Glaubitz J.C."/>
            <person name="Lu F."/>
            <person name="Yu G."/>
            <person name="Liang C."/>
            <person name="Fengler K."/>
            <person name="Li B."/>
            <person name="Rafalski A."/>
            <person name="Schnable P.S."/>
            <person name="Ware D.H."/>
            <person name="Buckler E.S."/>
            <person name="Lai J."/>
        </authorList>
    </citation>
    <scope>NUCLEOTIDE SEQUENCE [LARGE SCALE GENOMIC DNA]</scope>
    <source>
        <tissue evidence="1">Seedling</tissue>
    </source>
</reference>
<dbReference type="SUPFAM" id="SSF47473">
    <property type="entry name" value="EF-hand"/>
    <property type="match status" value="1"/>
</dbReference>
<organism evidence="1">
    <name type="scientific">Zea mays</name>
    <name type="common">Maize</name>
    <dbReference type="NCBI Taxonomy" id="4577"/>
    <lineage>
        <taxon>Eukaryota</taxon>
        <taxon>Viridiplantae</taxon>
        <taxon>Streptophyta</taxon>
        <taxon>Embryophyta</taxon>
        <taxon>Tracheophyta</taxon>
        <taxon>Spermatophyta</taxon>
        <taxon>Magnoliopsida</taxon>
        <taxon>Liliopsida</taxon>
        <taxon>Poales</taxon>
        <taxon>Poaceae</taxon>
        <taxon>PACMAD clade</taxon>
        <taxon>Panicoideae</taxon>
        <taxon>Andropogonodae</taxon>
        <taxon>Andropogoneae</taxon>
        <taxon>Tripsacinae</taxon>
        <taxon>Zea</taxon>
    </lineage>
</organism>
<dbReference type="EMBL" id="NCVQ01000001">
    <property type="protein sequence ID" value="PWZ54077.1"/>
    <property type="molecule type" value="Genomic_DNA"/>
</dbReference>
<comment type="caution">
    <text evidence="1">The sequence shown here is derived from an EMBL/GenBank/DDBJ whole genome shotgun (WGS) entry which is preliminary data.</text>
</comment>
<dbReference type="InterPro" id="IPR011992">
    <property type="entry name" value="EF-hand-dom_pair"/>
</dbReference>
<dbReference type="Gene3D" id="1.10.238.10">
    <property type="entry name" value="EF-hand"/>
    <property type="match status" value="1"/>
</dbReference>
<accession>A0A317Y5U4</accession>
<gene>
    <name evidence="1" type="primary">CML10_1</name>
    <name evidence="1" type="ORF">Zm00014a_037869</name>
</gene>
<proteinExistence type="predicted"/>
<evidence type="ECO:0000313" key="1">
    <source>
        <dbReference type="EMBL" id="PWZ54077.1"/>
    </source>
</evidence>
<dbReference type="Proteomes" id="UP000251960">
    <property type="component" value="Chromosome 1"/>
</dbReference>
<name>A0A317Y5U4_MAIZE</name>
<protein>
    <submittedName>
        <fullName evidence="1">Putative calcium-binding protein CML10</fullName>
    </submittedName>
</protein>
<dbReference type="AlphaFoldDB" id="A0A317Y5U4"/>